<dbReference type="PANTHER" id="PTHR34406">
    <property type="entry name" value="PROTEIN YCEI"/>
    <property type="match status" value="1"/>
</dbReference>
<dbReference type="OrthoDB" id="9811006at2"/>
<evidence type="ECO:0000313" key="3">
    <source>
        <dbReference type="EMBL" id="KFF08749.1"/>
    </source>
</evidence>
<organism evidence="3 4">
    <name type="scientific">Chryseobacterium luteum</name>
    <dbReference type="NCBI Taxonomy" id="421531"/>
    <lineage>
        <taxon>Bacteria</taxon>
        <taxon>Pseudomonadati</taxon>
        <taxon>Bacteroidota</taxon>
        <taxon>Flavobacteriia</taxon>
        <taxon>Flavobacteriales</taxon>
        <taxon>Weeksellaceae</taxon>
        <taxon>Chryseobacterium group</taxon>
        <taxon>Chryseobacterium</taxon>
    </lineage>
</organism>
<dbReference type="Pfam" id="PF04264">
    <property type="entry name" value="YceI"/>
    <property type="match status" value="1"/>
</dbReference>
<protein>
    <recommendedName>
        <fullName evidence="2">Lipid/polyisoprenoid-binding YceI-like domain-containing protein</fullName>
    </recommendedName>
</protein>
<feature type="domain" description="Lipid/polyisoprenoid-binding YceI-like" evidence="2">
    <location>
        <begin position="22"/>
        <end position="187"/>
    </location>
</feature>
<name>A0A085ZWD5_9FLAO</name>
<sequence>MKKVLLSFVFTLLSVLSFAQTEWAADPMHSSVNFNIKHMGISFVQGRFDSFKGRVTAEGTNLDNAVFDFVVEVNSINTGVDMRDKHLKSADFFDIDKYPAMSFNSTSITKNKNNTYTLKGNLKIKETVKEISVPVTFGGVAKNQQGKEVMGFQTKFTVNRLDYGIKYDPTGAGVAKDVEVSLYFELVKQ</sequence>
<dbReference type="Gene3D" id="2.40.128.110">
    <property type="entry name" value="Lipid/polyisoprenoid-binding, YceI-like"/>
    <property type="match status" value="1"/>
</dbReference>
<dbReference type="InterPro" id="IPR036761">
    <property type="entry name" value="TTHA0802/YceI-like_sf"/>
</dbReference>
<keyword evidence="1" id="KW-0732">Signal</keyword>
<dbReference type="EMBL" id="JPRO01000002">
    <property type="protein sequence ID" value="KFF08749.1"/>
    <property type="molecule type" value="Genomic_DNA"/>
</dbReference>
<evidence type="ECO:0000259" key="2">
    <source>
        <dbReference type="SMART" id="SM00867"/>
    </source>
</evidence>
<accession>A0A085ZWD5</accession>
<evidence type="ECO:0000313" key="4">
    <source>
        <dbReference type="Proteomes" id="UP000028703"/>
    </source>
</evidence>
<evidence type="ECO:0000256" key="1">
    <source>
        <dbReference type="SAM" id="SignalP"/>
    </source>
</evidence>
<dbReference type="SMART" id="SM00867">
    <property type="entry name" value="YceI"/>
    <property type="match status" value="1"/>
</dbReference>
<comment type="caution">
    <text evidence="3">The sequence shown here is derived from an EMBL/GenBank/DDBJ whole genome shotgun (WGS) entry which is preliminary data.</text>
</comment>
<dbReference type="STRING" id="421531.IX38_04770"/>
<dbReference type="RefSeq" id="WP_034702202.1">
    <property type="nucleotide sequence ID" value="NZ_JPRO01000002.1"/>
</dbReference>
<reference evidence="3 4" key="1">
    <citation type="submission" date="2014-07" db="EMBL/GenBank/DDBJ databases">
        <title>Genome of Chryseobacterium luteum DSM 18605.</title>
        <authorList>
            <person name="Stropko S.J."/>
            <person name="Pipes S.E."/>
            <person name="Newman J.D."/>
        </authorList>
    </citation>
    <scope>NUCLEOTIDE SEQUENCE [LARGE SCALE GENOMIC DNA]</scope>
    <source>
        <strain evidence="3 4">DSM 18605</strain>
    </source>
</reference>
<dbReference type="AlphaFoldDB" id="A0A085ZWD5"/>
<dbReference type="InterPro" id="IPR007372">
    <property type="entry name" value="Lipid/polyisoprenoid-bd_YceI"/>
</dbReference>
<proteinExistence type="predicted"/>
<feature type="chain" id="PRO_5001801716" description="Lipid/polyisoprenoid-binding YceI-like domain-containing protein" evidence="1">
    <location>
        <begin position="20"/>
        <end position="189"/>
    </location>
</feature>
<feature type="signal peptide" evidence="1">
    <location>
        <begin position="1"/>
        <end position="19"/>
    </location>
</feature>
<dbReference type="Proteomes" id="UP000028703">
    <property type="component" value="Unassembled WGS sequence"/>
</dbReference>
<dbReference type="SUPFAM" id="SSF101874">
    <property type="entry name" value="YceI-like"/>
    <property type="match status" value="1"/>
</dbReference>
<keyword evidence="4" id="KW-1185">Reference proteome</keyword>
<dbReference type="eggNOG" id="COG2353">
    <property type="taxonomic scope" value="Bacteria"/>
</dbReference>
<dbReference type="PANTHER" id="PTHR34406:SF1">
    <property type="entry name" value="PROTEIN YCEI"/>
    <property type="match status" value="1"/>
</dbReference>
<gene>
    <name evidence="3" type="ORF">IX38_04770</name>
</gene>